<dbReference type="EMBL" id="FNOV01000038">
    <property type="protein sequence ID" value="SDZ01764.1"/>
    <property type="molecule type" value="Genomic_DNA"/>
</dbReference>
<organism evidence="2 3">
    <name type="scientific">Hymenobacter psychrophilus</name>
    <dbReference type="NCBI Taxonomy" id="651662"/>
    <lineage>
        <taxon>Bacteria</taxon>
        <taxon>Pseudomonadati</taxon>
        <taxon>Bacteroidota</taxon>
        <taxon>Cytophagia</taxon>
        <taxon>Cytophagales</taxon>
        <taxon>Hymenobacteraceae</taxon>
        <taxon>Hymenobacter</taxon>
    </lineage>
</organism>
<dbReference type="RefSeq" id="WP_092744038.1">
    <property type="nucleotide sequence ID" value="NZ_FNOV01000038.1"/>
</dbReference>
<dbReference type="AlphaFoldDB" id="A0A1H3PKT0"/>
<name>A0A1H3PKT0_9BACT</name>
<reference evidence="3" key="1">
    <citation type="submission" date="2016-10" db="EMBL/GenBank/DDBJ databases">
        <authorList>
            <person name="Varghese N."/>
            <person name="Submissions S."/>
        </authorList>
    </citation>
    <scope>NUCLEOTIDE SEQUENCE [LARGE SCALE GENOMIC DNA]</scope>
    <source>
        <strain evidence="3">CGMCC 1.8975</strain>
    </source>
</reference>
<protein>
    <submittedName>
        <fullName evidence="2">Phage anti-repressor protein</fullName>
    </submittedName>
</protein>
<keyword evidence="3" id="KW-1185">Reference proteome</keyword>
<dbReference type="Pfam" id="PF08346">
    <property type="entry name" value="AntA"/>
    <property type="match status" value="1"/>
</dbReference>
<dbReference type="Proteomes" id="UP000199249">
    <property type="component" value="Unassembled WGS sequence"/>
</dbReference>
<dbReference type="OrthoDB" id="9812611at2"/>
<feature type="domain" description="AntA/AntB antirepressor" evidence="1">
    <location>
        <begin position="23"/>
        <end position="91"/>
    </location>
</feature>
<proteinExistence type="predicted"/>
<gene>
    <name evidence="2" type="ORF">SAMN04488069_1381</name>
</gene>
<accession>A0A1H3PKT0</accession>
<sequence>MNLSLFKNELLPVYTTDLGNKVVRARELHAFLGVKERFNGWFARKVSDHQLTDNKDYCNFTEETVNKKRGRKALDYVLRLEVAKKVALGTNNAQGDKVKDYFIACEQIALGVSWSPAPAIDAHTQPALQRQNSKDVNRFQVGIGGGEAAREYNSTSCKLHSGYYPRELKDHAKKMGLPSKLRTSGKEVLRHVQPETACAMSFTDDLVKRGMPLEQAANVSTLHAKPLFQALLSVGVQPLELGR</sequence>
<dbReference type="InterPro" id="IPR013557">
    <property type="entry name" value="AntA/B_antirep"/>
</dbReference>
<evidence type="ECO:0000313" key="2">
    <source>
        <dbReference type="EMBL" id="SDZ01764.1"/>
    </source>
</evidence>
<dbReference type="STRING" id="651662.SAMN04488069_1381"/>
<evidence type="ECO:0000313" key="3">
    <source>
        <dbReference type="Proteomes" id="UP000199249"/>
    </source>
</evidence>
<evidence type="ECO:0000259" key="1">
    <source>
        <dbReference type="Pfam" id="PF08346"/>
    </source>
</evidence>